<organism evidence="2 3">
    <name type="scientific">Luminiphilus syltensis NOR5-1B</name>
    <dbReference type="NCBI Taxonomy" id="565045"/>
    <lineage>
        <taxon>Bacteria</taxon>
        <taxon>Pseudomonadati</taxon>
        <taxon>Pseudomonadota</taxon>
        <taxon>Gammaproteobacteria</taxon>
        <taxon>Cellvibrionales</taxon>
        <taxon>Halieaceae</taxon>
        <taxon>Luminiphilus</taxon>
    </lineage>
</organism>
<keyword evidence="3" id="KW-1185">Reference proteome</keyword>
<dbReference type="AlphaFoldDB" id="B8KT08"/>
<dbReference type="GO" id="GO:0046872">
    <property type="term" value="F:metal ion binding"/>
    <property type="evidence" value="ECO:0007669"/>
    <property type="project" value="InterPro"/>
</dbReference>
<dbReference type="Gene3D" id="3.30.470.20">
    <property type="entry name" value="ATP-grasp fold, B domain"/>
    <property type="match status" value="1"/>
</dbReference>
<evidence type="ECO:0000313" key="2">
    <source>
        <dbReference type="EMBL" id="EED36110.1"/>
    </source>
</evidence>
<dbReference type="Pfam" id="PF02655">
    <property type="entry name" value="ATP-grasp_3"/>
    <property type="match status" value="1"/>
</dbReference>
<dbReference type="Proteomes" id="UP000004699">
    <property type="component" value="Unassembled WGS sequence"/>
</dbReference>
<dbReference type="OrthoDB" id="40611at2"/>
<protein>
    <submittedName>
        <fullName evidence="2">Conserved domain protein</fullName>
    </submittedName>
</protein>
<name>B8KT08_9GAMM</name>
<evidence type="ECO:0000313" key="3">
    <source>
        <dbReference type="Proteomes" id="UP000004699"/>
    </source>
</evidence>
<feature type="domain" description="ATP-grasp fold PylC-type" evidence="1">
    <location>
        <begin position="124"/>
        <end position="268"/>
    </location>
</feature>
<sequence length="389" mass="42818">MSTTVLLTLGRFPKALSLARALHRGGFRVVVADPFRWHLCQVSNCVSKSYRVTAPNTDRAKYIDDLLRIVDVEAVDLVIPVSEEVVSTVEISDHLPASTQLLSGDKAVVDALHDKQRFGARAVALGLPTPATWLSNDREAQAFTRSNAFITKPLNGCSGIGFKWHAAGETPVEVGPDTLLQQAIEGTTISTLSLIHRGKVIGTTVYEGLVYAGTVAIAFERKSAMTAVLEWVNAYCEHLDYTGFIAFDFIVDSQHTAWGIECNPRLTSGIHFFDPDSLANGIGALCHADTAIEASRGSHCQWGYSVLTEAYRHIFNPARFRAHLSALFRSRDVVWDFRDPLPFLLMTPLSWEILWPAITTDMSLGEASQRDIAALWSPQHPKSDNQDPS</sequence>
<dbReference type="EMBL" id="DS999411">
    <property type="protein sequence ID" value="EED36110.1"/>
    <property type="molecule type" value="Genomic_DNA"/>
</dbReference>
<dbReference type="GO" id="GO:0005524">
    <property type="term" value="F:ATP binding"/>
    <property type="evidence" value="ECO:0007669"/>
    <property type="project" value="InterPro"/>
</dbReference>
<dbReference type="HOGENOM" id="CLU_026180_0_0_6"/>
<evidence type="ECO:0000259" key="1">
    <source>
        <dbReference type="Pfam" id="PF02655"/>
    </source>
</evidence>
<dbReference type="eggNOG" id="COG3919">
    <property type="taxonomic scope" value="Bacteria"/>
</dbReference>
<accession>B8KT08</accession>
<gene>
    <name evidence="2" type="ORF">NOR51B_2058</name>
</gene>
<proteinExistence type="predicted"/>
<dbReference type="InterPro" id="IPR003806">
    <property type="entry name" value="ATP-grasp_PylC-type"/>
</dbReference>
<dbReference type="STRING" id="565045.NOR51B_2058"/>
<reference evidence="3" key="1">
    <citation type="journal article" date="2013" name="BMC Microbiol.">
        <title>Taxonomy and evolution of bacteriochlorophyll a-containing members of the OM60/NOR5 clade of marine gammaproteobacteria: description of Luminiphilus syltensis gen. nov., sp. nov., reclassification of Haliea rubra as Pseudohaliea rubra gen. nov., comb. nov., and emendation of Chromatocurvus halotolerans.</title>
        <authorList>
            <person name="Spring S."/>
            <person name="Riedel T."/>
            <person name="Sproer C."/>
            <person name="Yan S."/>
            <person name="Harder J."/>
            <person name="Fuchs B.M."/>
        </authorList>
    </citation>
    <scope>NUCLEOTIDE SEQUENCE [LARGE SCALE GENOMIC DNA]</scope>
    <source>
        <strain evidence="3">NOR51-B</strain>
    </source>
</reference>
<dbReference type="SUPFAM" id="SSF56059">
    <property type="entry name" value="Glutathione synthetase ATP-binding domain-like"/>
    <property type="match status" value="1"/>
</dbReference>
<dbReference type="RefSeq" id="WP_009020854.1">
    <property type="nucleotide sequence ID" value="NZ_DS999411.1"/>
</dbReference>
<dbReference type="Gene3D" id="3.40.50.20">
    <property type="match status" value="1"/>
</dbReference>